<evidence type="ECO:0000313" key="3">
    <source>
        <dbReference type="Proteomes" id="UP000242715"/>
    </source>
</evidence>
<proteinExistence type="predicted"/>
<accession>A0A2Z6MXY7</accession>
<keyword evidence="3" id="KW-1185">Reference proteome</keyword>
<feature type="compositionally biased region" description="Low complexity" evidence="1">
    <location>
        <begin position="32"/>
        <end position="44"/>
    </location>
</feature>
<dbReference type="AlphaFoldDB" id="A0A2Z6MXY7"/>
<feature type="region of interest" description="Disordered" evidence="1">
    <location>
        <begin position="1"/>
        <end position="46"/>
    </location>
</feature>
<protein>
    <submittedName>
        <fullName evidence="2">Uncharacterized protein</fullName>
    </submittedName>
</protein>
<sequence length="138" mass="15095">MTGEETKGESRVSMPNEGEEDAYGGGEEEDAYASNSNSRSQAQQGIEGVNQACNPVVENSVLNWLLQALAPTCSSFTPTRRQKGNRDIIWAQIAYKVSREGVDGLYAPPQEFEESGVKDVKTTVMPRLCTICAHVHED</sequence>
<dbReference type="EMBL" id="DF973235">
    <property type="protein sequence ID" value="GAU21697.1"/>
    <property type="molecule type" value="Genomic_DNA"/>
</dbReference>
<feature type="compositionally biased region" description="Basic and acidic residues" evidence="1">
    <location>
        <begin position="1"/>
        <end position="10"/>
    </location>
</feature>
<feature type="compositionally biased region" description="Acidic residues" evidence="1">
    <location>
        <begin position="17"/>
        <end position="31"/>
    </location>
</feature>
<gene>
    <name evidence="2" type="ORF">TSUD_242690</name>
</gene>
<organism evidence="2 3">
    <name type="scientific">Trifolium subterraneum</name>
    <name type="common">Subterranean clover</name>
    <dbReference type="NCBI Taxonomy" id="3900"/>
    <lineage>
        <taxon>Eukaryota</taxon>
        <taxon>Viridiplantae</taxon>
        <taxon>Streptophyta</taxon>
        <taxon>Embryophyta</taxon>
        <taxon>Tracheophyta</taxon>
        <taxon>Spermatophyta</taxon>
        <taxon>Magnoliopsida</taxon>
        <taxon>eudicotyledons</taxon>
        <taxon>Gunneridae</taxon>
        <taxon>Pentapetalae</taxon>
        <taxon>rosids</taxon>
        <taxon>fabids</taxon>
        <taxon>Fabales</taxon>
        <taxon>Fabaceae</taxon>
        <taxon>Papilionoideae</taxon>
        <taxon>50 kb inversion clade</taxon>
        <taxon>NPAAA clade</taxon>
        <taxon>Hologalegina</taxon>
        <taxon>IRL clade</taxon>
        <taxon>Trifolieae</taxon>
        <taxon>Trifolium</taxon>
    </lineage>
</organism>
<name>A0A2Z6MXY7_TRISU</name>
<dbReference type="Proteomes" id="UP000242715">
    <property type="component" value="Unassembled WGS sequence"/>
</dbReference>
<evidence type="ECO:0000256" key="1">
    <source>
        <dbReference type="SAM" id="MobiDB-lite"/>
    </source>
</evidence>
<evidence type="ECO:0000313" key="2">
    <source>
        <dbReference type="EMBL" id="GAU21697.1"/>
    </source>
</evidence>
<reference evidence="3" key="1">
    <citation type="journal article" date="2017" name="Front. Plant Sci.">
        <title>Climate Clever Clovers: New Paradigm to Reduce the Environmental Footprint of Ruminants by Breeding Low Methanogenic Forages Utilizing Haplotype Variation.</title>
        <authorList>
            <person name="Kaur P."/>
            <person name="Appels R."/>
            <person name="Bayer P.E."/>
            <person name="Keeble-Gagnere G."/>
            <person name="Wang J."/>
            <person name="Hirakawa H."/>
            <person name="Shirasawa K."/>
            <person name="Vercoe P."/>
            <person name="Stefanova K."/>
            <person name="Durmic Z."/>
            <person name="Nichols P."/>
            <person name="Revell C."/>
            <person name="Isobe S.N."/>
            <person name="Edwards D."/>
            <person name="Erskine W."/>
        </authorList>
    </citation>
    <scope>NUCLEOTIDE SEQUENCE [LARGE SCALE GENOMIC DNA]</scope>
    <source>
        <strain evidence="3">cv. Daliak</strain>
    </source>
</reference>